<dbReference type="EMBL" id="LT670849">
    <property type="protein sequence ID" value="SHN81661.1"/>
    <property type="molecule type" value="Genomic_DNA"/>
</dbReference>
<keyword evidence="3" id="KW-1185">Reference proteome</keyword>
<dbReference type="Proteomes" id="UP000184096">
    <property type="component" value="Chromosome I"/>
</dbReference>
<dbReference type="RefSeq" id="WP_156898676.1">
    <property type="nucleotide sequence ID" value="NZ_LT670849.1"/>
</dbReference>
<organism evidence="2 3">
    <name type="scientific">Bradyrhizobium erythrophlei</name>
    <dbReference type="NCBI Taxonomy" id="1437360"/>
    <lineage>
        <taxon>Bacteria</taxon>
        <taxon>Pseudomonadati</taxon>
        <taxon>Pseudomonadota</taxon>
        <taxon>Alphaproteobacteria</taxon>
        <taxon>Hyphomicrobiales</taxon>
        <taxon>Nitrobacteraceae</taxon>
        <taxon>Bradyrhizobium</taxon>
    </lineage>
</organism>
<protein>
    <submittedName>
        <fullName evidence="2">Uncharacterized protein</fullName>
    </submittedName>
</protein>
<proteinExistence type="predicted"/>
<reference evidence="3" key="1">
    <citation type="submission" date="2016-11" db="EMBL/GenBank/DDBJ databases">
        <authorList>
            <person name="Varghese N."/>
            <person name="Submissions S."/>
        </authorList>
    </citation>
    <scope>NUCLEOTIDE SEQUENCE [LARGE SCALE GENOMIC DNA]</scope>
    <source>
        <strain evidence="3">GAS401</strain>
    </source>
</reference>
<evidence type="ECO:0000256" key="1">
    <source>
        <dbReference type="SAM" id="SignalP"/>
    </source>
</evidence>
<feature type="signal peptide" evidence="1">
    <location>
        <begin position="1"/>
        <end position="19"/>
    </location>
</feature>
<evidence type="ECO:0000313" key="2">
    <source>
        <dbReference type="EMBL" id="SHN81661.1"/>
    </source>
</evidence>
<evidence type="ECO:0000313" key="3">
    <source>
        <dbReference type="Proteomes" id="UP000184096"/>
    </source>
</evidence>
<feature type="chain" id="PRO_5013223870" evidence="1">
    <location>
        <begin position="20"/>
        <end position="152"/>
    </location>
</feature>
<keyword evidence="1" id="KW-0732">Signal</keyword>
<accession>A0A1M7UF35</accession>
<sequence>MNSVIALTLALLLSVPAMAAETPAMFAKGIIAEPGLHPWTIVTLPDETLVVEFSLDPFVAKQRDLRSEFGAIVRKVVPASLDKYPKLKSVQVTGLITTHDKRGNDREAQAVMVKFYRATSAKIKWDAIEPADVIDLSDKKTVSPTLAAPVAR</sequence>
<dbReference type="AlphaFoldDB" id="A0A1M7UF35"/>
<dbReference type="OrthoDB" id="9876465at2"/>
<gene>
    <name evidence="2" type="ORF">SAMN05444170_4840</name>
</gene>
<name>A0A1M7UF35_9BRAD</name>